<reference evidence="7 8" key="1">
    <citation type="submission" date="2020-04" db="EMBL/GenBank/DDBJ databases">
        <title>Donghicola sp., a member of the Rhodobacteraceae family isolated from mangrove forest in Thailand.</title>
        <authorList>
            <person name="Charoenyingcharoen P."/>
            <person name="Yukphan P."/>
        </authorList>
    </citation>
    <scope>NUCLEOTIDE SEQUENCE [LARGE SCALE GENOMIC DNA]</scope>
    <source>
        <strain evidence="7 8">B5-SW-15</strain>
    </source>
</reference>
<dbReference type="InterPro" id="IPR004307">
    <property type="entry name" value="TspO_MBR"/>
</dbReference>
<feature type="transmembrane region" description="Helical" evidence="6">
    <location>
        <begin position="42"/>
        <end position="63"/>
    </location>
</feature>
<dbReference type="Gene3D" id="1.20.1260.100">
    <property type="entry name" value="TspO/MBR protein"/>
    <property type="match status" value="1"/>
</dbReference>
<evidence type="ECO:0000256" key="1">
    <source>
        <dbReference type="ARBA" id="ARBA00004141"/>
    </source>
</evidence>
<evidence type="ECO:0000313" key="7">
    <source>
        <dbReference type="EMBL" id="NVO23555.1"/>
    </source>
</evidence>
<sequence length="156" mass="17102">MDWTVFIILLCATGAAAATGVLFQPGEWYISLKKPSFTPPNWAFPVVWTTLYILMALAGARAVAAGGPLLGLGMALWGLQIALNTLWTPVFFGAHRIRAGMLIISLMWVVIGATTVTLWQIDWIAGLMFLPYWAWVTVAAALNGSIWRNNPDRLRG</sequence>
<accession>A0A850QAR3</accession>
<evidence type="ECO:0000256" key="5">
    <source>
        <dbReference type="ARBA" id="ARBA00023136"/>
    </source>
</evidence>
<comment type="similarity">
    <text evidence="2">Belongs to the TspO/BZRP family.</text>
</comment>
<dbReference type="InterPro" id="IPR038330">
    <property type="entry name" value="TspO/MBR-related_sf"/>
</dbReference>
<evidence type="ECO:0000313" key="8">
    <source>
        <dbReference type="Proteomes" id="UP000592216"/>
    </source>
</evidence>
<feature type="transmembrane region" description="Helical" evidence="6">
    <location>
        <begin position="69"/>
        <end position="87"/>
    </location>
</feature>
<protein>
    <submittedName>
        <fullName evidence="7">Tryptophan-rich sensory protein</fullName>
    </submittedName>
</protein>
<dbReference type="Proteomes" id="UP000592216">
    <property type="component" value="Unassembled WGS sequence"/>
</dbReference>
<evidence type="ECO:0000256" key="4">
    <source>
        <dbReference type="ARBA" id="ARBA00022989"/>
    </source>
</evidence>
<feature type="transmembrane region" description="Helical" evidence="6">
    <location>
        <begin position="127"/>
        <end position="147"/>
    </location>
</feature>
<dbReference type="GO" id="GO:0033013">
    <property type="term" value="P:tetrapyrrole metabolic process"/>
    <property type="evidence" value="ECO:0007669"/>
    <property type="project" value="UniProtKB-ARBA"/>
</dbReference>
<dbReference type="RefSeq" id="WP_177157505.1">
    <property type="nucleotide sequence ID" value="NZ_JABCJE010000003.1"/>
</dbReference>
<organism evidence="7 8">
    <name type="scientific">Donghicola mangrovi</name>
    <dbReference type="NCBI Taxonomy" id="2729614"/>
    <lineage>
        <taxon>Bacteria</taxon>
        <taxon>Pseudomonadati</taxon>
        <taxon>Pseudomonadota</taxon>
        <taxon>Alphaproteobacteria</taxon>
        <taxon>Rhodobacterales</taxon>
        <taxon>Roseobacteraceae</taxon>
        <taxon>Donghicola</taxon>
    </lineage>
</organism>
<dbReference type="EMBL" id="JABCJE010000003">
    <property type="protein sequence ID" value="NVO23555.1"/>
    <property type="molecule type" value="Genomic_DNA"/>
</dbReference>
<dbReference type="AlphaFoldDB" id="A0A850QAR3"/>
<proteinExistence type="inferred from homology"/>
<keyword evidence="5 6" id="KW-0472">Membrane</keyword>
<keyword evidence="3 6" id="KW-0812">Transmembrane</keyword>
<feature type="transmembrane region" description="Helical" evidence="6">
    <location>
        <begin position="6"/>
        <end position="30"/>
    </location>
</feature>
<dbReference type="Pfam" id="PF03073">
    <property type="entry name" value="TspO_MBR"/>
    <property type="match status" value="1"/>
</dbReference>
<dbReference type="GO" id="GO:0016020">
    <property type="term" value="C:membrane"/>
    <property type="evidence" value="ECO:0007669"/>
    <property type="project" value="UniProtKB-SubCell"/>
</dbReference>
<gene>
    <name evidence="7" type="ORF">HJ536_09330</name>
</gene>
<dbReference type="PANTHER" id="PTHR10057">
    <property type="entry name" value="PERIPHERAL-TYPE BENZODIAZEPINE RECEPTOR"/>
    <property type="match status" value="1"/>
</dbReference>
<dbReference type="CDD" id="cd15904">
    <property type="entry name" value="TSPO_MBR"/>
    <property type="match status" value="1"/>
</dbReference>
<comment type="caution">
    <text evidence="7">The sequence shown here is derived from an EMBL/GenBank/DDBJ whole genome shotgun (WGS) entry which is preliminary data.</text>
</comment>
<evidence type="ECO:0000256" key="3">
    <source>
        <dbReference type="ARBA" id="ARBA00022692"/>
    </source>
</evidence>
<dbReference type="FunFam" id="1.20.1260.100:FF:000001">
    <property type="entry name" value="translocator protein 2"/>
    <property type="match status" value="1"/>
</dbReference>
<comment type="subcellular location">
    <subcellularLocation>
        <location evidence="1">Membrane</location>
        <topology evidence="1">Multi-pass membrane protein</topology>
    </subcellularLocation>
</comment>
<dbReference type="NCBIfam" id="NF047825">
    <property type="entry name" value="T-richsensTspOAlph"/>
    <property type="match status" value="1"/>
</dbReference>
<evidence type="ECO:0000256" key="2">
    <source>
        <dbReference type="ARBA" id="ARBA00007524"/>
    </source>
</evidence>
<dbReference type="PANTHER" id="PTHR10057:SF0">
    <property type="entry name" value="TRANSLOCATOR PROTEIN"/>
    <property type="match status" value="1"/>
</dbReference>
<feature type="transmembrane region" description="Helical" evidence="6">
    <location>
        <begin position="99"/>
        <end position="121"/>
    </location>
</feature>
<evidence type="ECO:0000256" key="6">
    <source>
        <dbReference type="SAM" id="Phobius"/>
    </source>
</evidence>
<keyword evidence="4 6" id="KW-1133">Transmembrane helix</keyword>
<dbReference type="PIRSF" id="PIRSF005859">
    <property type="entry name" value="PBR"/>
    <property type="match status" value="1"/>
</dbReference>
<name>A0A850QAR3_9RHOB</name>